<evidence type="ECO:0000256" key="1">
    <source>
        <dbReference type="ARBA" id="ARBA00010516"/>
    </source>
</evidence>
<feature type="compositionally biased region" description="Gly residues" evidence="12">
    <location>
        <begin position="178"/>
        <end position="193"/>
    </location>
</feature>
<evidence type="ECO:0000256" key="5">
    <source>
        <dbReference type="ARBA" id="ARBA00022892"/>
    </source>
</evidence>
<dbReference type="GO" id="GO:0051645">
    <property type="term" value="P:Golgi localization"/>
    <property type="evidence" value="ECO:0007669"/>
    <property type="project" value="TreeGrafter"/>
</dbReference>
<feature type="compositionally biased region" description="Basic and acidic residues" evidence="12">
    <location>
        <begin position="166"/>
        <end position="175"/>
    </location>
</feature>
<keyword evidence="3 10" id="KW-0813">Transport</keyword>
<dbReference type="EMBL" id="JAFIQS010000001">
    <property type="protein sequence ID" value="KAG5173554.1"/>
    <property type="molecule type" value="Genomic_DNA"/>
</dbReference>
<dbReference type="FunFam" id="3.30.450.60:FF:000003">
    <property type="entry name" value="Coatomer subunit delta"/>
    <property type="match status" value="1"/>
</dbReference>
<sequence>MVVLAASICTKGGKAVISRQFRDMTRTRIESLLASFPKLIPTNTQHTSVETAEVRYVYQPLEDLYILLITNKASNILQDIDTLHLFARVVSDMCRSADEREILKNSFELLGAFDEIVTLGYREQVNLMQVRSVLEMESHEEKIQEIIARNKEAEAKEELKRRAKQLEMQRREQQRRAAGGGGGGSSYLGGGPTGYSSIPRYETPEVSAPSISRTNNTSSSTPTRAPAFKGSGMKLGSKKTKQAELLDALGGDVLASTGLAEQAQAPATPAQETHVVQKVSGRGSLPEVEAQSVHIIIKEQISLSLLRDGGVQSMELKGDMNLQVTDPANAHIKINLANVSTDFGGSALQFKQHPNVAKFTPGQPRVVALKDSAKAFPVGHSLAVLKWRYAGTDESNVPLSINCWPSPSNDGTCEVSIEYELENEHVTLYDVVISIPLPDGSYPTVSSHTAEWSLDPSSHSLAWSIPIVSPSDDSKSGSLIFNVGGVDVGAFFPVEVSFIGQGSLAGVAVASVERTNGDGSPDFSVDAFVTADEYLVV</sequence>
<dbReference type="CDD" id="cd14830">
    <property type="entry name" value="Delta_COP_N"/>
    <property type="match status" value="1"/>
</dbReference>
<dbReference type="GO" id="GO:0030126">
    <property type="term" value="C:COPI vesicle coat"/>
    <property type="evidence" value="ECO:0007669"/>
    <property type="project" value="UniProtKB-UniRule"/>
</dbReference>
<accession>A0A8H8CQY2</accession>
<evidence type="ECO:0000259" key="13">
    <source>
        <dbReference type="PROSITE" id="PS51072"/>
    </source>
</evidence>
<dbReference type="InterPro" id="IPR027059">
    <property type="entry name" value="Coatomer_dsu"/>
</dbReference>
<dbReference type="GO" id="GO:0015031">
    <property type="term" value="P:protein transport"/>
    <property type="evidence" value="ECO:0007669"/>
    <property type="project" value="UniProtKB-KW"/>
</dbReference>
<dbReference type="Pfam" id="PF00928">
    <property type="entry name" value="Adap_comp_sub"/>
    <property type="match status" value="1"/>
</dbReference>
<evidence type="ECO:0000256" key="2">
    <source>
        <dbReference type="ARBA" id="ARBA00011775"/>
    </source>
</evidence>
<dbReference type="GO" id="GO:0006888">
    <property type="term" value="P:endoplasmic reticulum to Golgi vesicle-mediated transport"/>
    <property type="evidence" value="ECO:0007669"/>
    <property type="project" value="TreeGrafter"/>
</dbReference>
<evidence type="ECO:0000313" key="14">
    <source>
        <dbReference type="EMBL" id="KAG5173554.1"/>
    </source>
</evidence>
<reference evidence="14" key="1">
    <citation type="submission" date="2021-02" db="EMBL/GenBank/DDBJ databases">
        <title>Psilocybe cubensis genome.</title>
        <authorList>
            <person name="Mckernan K.J."/>
            <person name="Crawford S."/>
            <person name="Trippe A."/>
            <person name="Kane L.T."/>
            <person name="Mclaughlin S."/>
        </authorList>
    </citation>
    <scope>NUCLEOTIDE SEQUENCE [LARGE SCALE GENOMIC DNA]</scope>
    <source>
        <strain evidence="14">MGC-MH-2018</strain>
    </source>
</reference>
<comment type="similarity">
    <text evidence="1 10">Belongs to the adaptor complexes medium subunit family. Delta-COP subfamily.</text>
</comment>
<dbReference type="InterPro" id="IPR028565">
    <property type="entry name" value="MHD"/>
</dbReference>
<evidence type="ECO:0000256" key="6">
    <source>
        <dbReference type="ARBA" id="ARBA00022927"/>
    </source>
</evidence>
<comment type="subcellular location">
    <subcellularLocation>
        <location evidence="10 11">Cytoplasm</location>
    </subcellularLocation>
    <subcellularLocation>
        <location evidence="10 11">Cytoplasmic vesicle</location>
        <location evidence="10 11">COPI-coated vesicle membrane</location>
        <topology evidence="10 11">Peripheral membrane protein</topology>
        <orientation evidence="10 11">Cytoplasmic side</orientation>
    </subcellularLocation>
    <subcellularLocation>
        <location evidence="10 11">Golgi apparatus membrane</location>
        <topology evidence="10 11">Peripheral membrane protein</topology>
        <orientation evidence="10 11">Cytoplasmic side</orientation>
    </subcellularLocation>
</comment>
<dbReference type="OrthoDB" id="10266042at2759"/>
<dbReference type="AlphaFoldDB" id="A0A8H8CQY2"/>
<gene>
    <name evidence="14" type="ORF">JR316_000211</name>
</gene>
<dbReference type="GO" id="GO:0006890">
    <property type="term" value="P:retrograde vesicle-mediated transport, Golgi to endoplasmic reticulum"/>
    <property type="evidence" value="ECO:0007669"/>
    <property type="project" value="UniProtKB-UniRule"/>
</dbReference>
<comment type="function">
    <text evidence="10">The coatomer is a cytosolic protein complex that binds to dilysine motifs and reversibly associates with Golgi non-clathrin-coated vesicles, which further mediate biosynthetic protein transport from the ER, via the Golgi up to the trans Golgi network. Coatomer complex is required for budding from Golgi membranes, and is essential for the retrograde Golgi-to-ER transport of dilysine-tagged proteins.</text>
</comment>
<dbReference type="SUPFAM" id="SSF49447">
    <property type="entry name" value="Second domain of Mu2 adaptin subunit (ap50) of ap2 adaptor"/>
    <property type="match status" value="1"/>
</dbReference>
<feature type="compositionally biased region" description="Low complexity" evidence="12">
    <location>
        <begin position="212"/>
        <end position="227"/>
    </location>
</feature>
<keyword evidence="9 10" id="KW-0968">Cytoplasmic vesicle</keyword>
<keyword evidence="8 10" id="KW-0472">Membrane</keyword>
<dbReference type="Gene3D" id="3.30.450.60">
    <property type="match status" value="1"/>
</dbReference>
<feature type="domain" description="MHD" evidence="13">
    <location>
        <begin position="290"/>
        <end position="537"/>
    </location>
</feature>
<evidence type="ECO:0000256" key="7">
    <source>
        <dbReference type="ARBA" id="ARBA00023034"/>
    </source>
</evidence>
<dbReference type="CDD" id="cd09254">
    <property type="entry name" value="AP_delta-COPI_MHD"/>
    <property type="match status" value="1"/>
</dbReference>
<comment type="caution">
    <text evidence="14">The sequence shown here is derived from an EMBL/GenBank/DDBJ whole genome shotgun (WGS) entry which is preliminary data.</text>
</comment>
<dbReference type="InterPro" id="IPR011012">
    <property type="entry name" value="Longin-like_dom_sf"/>
</dbReference>
<evidence type="ECO:0000256" key="8">
    <source>
        <dbReference type="ARBA" id="ARBA00023136"/>
    </source>
</evidence>
<dbReference type="Pfam" id="PF01217">
    <property type="entry name" value="Clat_adaptor_s"/>
    <property type="match status" value="1"/>
</dbReference>
<dbReference type="GO" id="GO:0000139">
    <property type="term" value="C:Golgi membrane"/>
    <property type="evidence" value="ECO:0007669"/>
    <property type="project" value="UniProtKB-SubCell"/>
</dbReference>
<dbReference type="Gene3D" id="2.60.40.1170">
    <property type="entry name" value="Mu homology domain, subdomain B"/>
    <property type="match status" value="2"/>
</dbReference>
<evidence type="ECO:0000256" key="4">
    <source>
        <dbReference type="ARBA" id="ARBA00022490"/>
    </source>
</evidence>
<evidence type="ECO:0000256" key="12">
    <source>
        <dbReference type="SAM" id="MobiDB-lite"/>
    </source>
</evidence>
<dbReference type="PANTHER" id="PTHR10121:SF0">
    <property type="entry name" value="COATOMER SUBUNIT DELTA"/>
    <property type="match status" value="1"/>
</dbReference>
<keyword evidence="6 10" id="KW-0653">Protein transport</keyword>
<dbReference type="PANTHER" id="PTHR10121">
    <property type="entry name" value="COATOMER SUBUNIT DELTA"/>
    <property type="match status" value="1"/>
</dbReference>
<evidence type="ECO:0000256" key="11">
    <source>
        <dbReference type="RuleBase" id="RU366052"/>
    </source>
</evidence>
<evidence type="ECO:0000256" key="9">
    <source>
        <dbReference type="ARBA" id="ARBA00023329"/>
    </source>
</evidence>
<evidence type="ECO:0000256" key="10">
    <source>
        <dbReference type="RuleBase" id="RU364018"/>
    </source>
</evidence>
<comment type="subunit">
    <text evidence="2 10">Oligomeric complex that consists of at least the alpha, beta, beta', gamma, delta, epsilon and zeta subunits.</text>
</comment>
<keyword evidence="4 10" id="KW-0963">Cytoplasm</keyword>
<evidence type="ECO:0000256" key="3">
    <source>
        <dbReference type="ARBA" id="ARBA00022448"/>
    </source>
</evidence>
<organism evidence="14">
    <name type="scientific">Psilocybe cubensis</name>
    <name type="common">Psychedelic mushroom</name>
    <name type="synonym">Stropharia cubensis</name>
    <dbReference type="NCBI Taxonomy" id="181762"/>
    <lineage>
        <taxon>Eukaryota</taxon>
        <taxon>Fungi</taxon>
        <taxon>Dikarya</taxon>
        <taxon>Basidiomycota</taxon>
        <taxon>Agaricomycotina</taxon>
        <taxon>Agaricomycetes</taxon>
        <taxon>Agaricomycetidae</taxon>
        <taxon>Agaricales</taxon>
        <taxon>Agaricineae</taxon>
        <taxon>Strophariaceae</taxon>
        <taxon>Psilocybe</taxon>
    </lineage>
</organism>
<proteinExistence type="inferred from homology"/>
<protein>
    <recommendedName>
        <fullName evidence="10">Coatomer subunit delta</fullName>
    </recommendedName>
</protein>
<keyword evidence="5 10" id="KW-0931">ER-Golgi transport</keyword>
<dbReference type="InterPro" id="IPR036168">
    <property type="entry name" value="AP2_Mu_C_sf"/>
</dbReference>
<name>A0A8H8CQY2_PSICU</name>
<dbReference type="PROSITE" id="PS51072">
    <property type="entry name" value="MHD"/>
    <property type="match status" value="1"/>
</dbReference>
<keyword evidence="7 10" id="KW-0333">Golgi apparatus</keyword>
<dbReference type="SUPFAM" id="SSF64356">
    <property type="entry name" value="SNARE-like"/>
    <property type="match status" value="1"/>
</dbReference>
<dbReference type="CDD" id="cd22249">
    <property type="entry name" value="UDM1_RNF168_RNF169-like"/>
    <property type="match status" value="1"/>
</dbReference>
<dbReference type="InterPro" id="IPR022775">
    <property type="entry name" value="AP_mu_sigma_su"/>
</dbReference>
<feature type="region of interest" description="Disordered" evidence="12">
    <location>
        <begin position="166"/>
        <end position="236"/>
    </location>
</feature>